<dbReference type="AlphaFoldDB" id="A0A4R2R6Y4"/>
<evidence type="ECO:0000256" key="3">
    <source>
        <dbReference type="ARBA" id="ARBA00022448"/>
    </source>
</evidence>
<keyword evidence="11" id="KW-1185">Reference proteome</keyword>
<feature type="transmembrane region" description="Helical" evidence="9">
    <location>
        <begin position="231"/>
        <end position="251"/>
    </location>
</feature>
<comment type="subcellular location">
    <subcellularLocation>
        <location evidence="1 8">Cell membrane</location>
        <topology evidence="1 8">Multi-pass membrane protein</topology>
    </subcellularLocation>
</comment>
<dbReference type="Pfam" id="PF00950">
    <property type="entry name" value="ABC-3"/>
    <property type="match status" value="1"/>
</dbReference>
<dbReference type="GO" id="GO:0010043">
    <property type="term" value="P:response to zinc ion"/>
    <property type="evidence" value="ECO:0007669"/>
    <property type="project" value="TreeGrafter"/>
</dbReference>
<feature type="transmembrane region" description="Helical" evidence="9">
    <location>
        <begin position="98"/>
        <end position="119"/>
    </location>
</feature>
<evidence type="ECO:0000256" key="1">
    <source>
        <dbReference type="ARBA" id="ARBA00004651"/>
    </source>
</evidence>
<sequence length="303" mass="30546">MNALLDLLPLPYPEAVVATGSAVLGFIAGSLAPFAVLRGRAMFGDAMSHGTLPGVALAFLFVGVKDPAVLLVGAAICALGAAALMIGLERAGRTAPDAAIGITLSASFALGIVLLTHIAQGGSGQQSGLDAYLFGQAAGMVVRDVWFTLILGGLALLAIVVFFRLLRSASFDPQFSAVAGVPTWTIDAASTALLVIAVVLGVRTVGAILMVALLVAPCVAARALTNRLGTLVPVSGAIGALAGVSGALLAGRAGLPTGPVIVLLATAFAAAALLFAPRRGVLSRAWRRHAARSARLESEQVSR</sequence>
<dbReference type="CDD" id="cd06550">
    <property type="entry name" value="TM_ABC_iron-siderophores_like"/>
    <property type="match status" value="1"/>
</dbReference>
<keyword evidence="6 9" id="KW-1133">Transmembrane helix</keyword>
<evidence type="ECO:0000313" key="10">
    <source>
        <dbReference type="EMBL" id="TCP55125.1"/>
    </source>
</evidence>
<dbReference type="InterPro" id="IPR001626">
    <property type="entry name" value="ABC_TroCD"/>
</dbReference>
<reference evidence="10 11" key="1">
    <citation type="submission" date="2019-03" db="EMBL/GenBank/DDBJ databases">
        <title>Genomic Encyclopedia of Type Strains, Phase IV (KMG-IV): sequencing the most valuable type-strain genomes for metagenomic binning, comparative biology and taxonomic classification.</title>
        <authorList>
            <person name="Goeker M."/>
        </authorList>
    </citation>
    <scope>NUCLEOTIDE SEQUENCE [LARGE SCALE GENOMIC DNA]</scope>
    <source>
        <strain evidence="10 11">DSM 45765</strain>
    </source>
</reference>
<dbReference type="RefSeq" id="WP_132876493.1">
    <property type="nucleotide sequence ID" value="NZ_SLXQ01000002.1"/>
</dbReference>
<protein>
    <submittedName>
        <fullName evidence="10">Manganese/zinc/iron transport system permease protein</fullName>
    </submittedName>
</protein>
<dbReference type="GO" id="GO:0043190">
    <property type="term" value="C:ATP-binding cassette (ABC) transporter complex"/>
    <property type="evidence" value="ECO:0007669"/>
    <property type="project" value="InterPro"/>
</dbReference>
<keyword evidence="5 8" id="KW-0812">Transmembrane</keyword>
<dbReference type="GO" id="GO:0055085">
    <property type="term" value="P:transmembrane transport"/>
    <property type="evidence" value="ECO:0007669"/>
    <property type="project" value="InterPro"/>
</dbReference>
<feature type="transmembrane region" description="Helical" evidence="9">
    <location>
        <begin position="68"/>
        <end position="86"/>
    </location>
</feature>
<dbReference type="OrthoDB" id="1016457at2"/>
<dbReference type="EMBL" id="SLXQ01000002">
    <property type="protein sequence ID" value="TCP55125.1"/>
    <property type="molecule type" value="Genomic_DNA"/>
</dbReference>
<evidence type="ECO:0000256" key="5">
    <source>
        <dbReference type="ARBA" id="ARBA00022692"/>
    </source>
</evidence>
<name>A0A4R2R6Y4_9PSEU</name>
<gene>
    <name evidence="10" type="ORF">EV191_102337</name>
</gene>
<dbReference type="PANTHER" id="PTHR30477:SF3">
    <property type="entry name" value="METAL TRANSPORT SYSTEM MEMBRANE PROTEIN CT_069-RELATED"/>
    <property type="match status" value="1"/>
</dbReference>
<evidence type="ECO:0000256" key="6">
    <source>
        <dbReference type="ARBA" id="ARBA00022989"/>
    </source>
</evidence>
<evidence type="ECO:0000256" key="4">
    <source>
        <dbReference type="ARBA" id="ARBA00022475"/>
    </source>
</evidence>
<organism evidence="10 11">
    <name type="scientific">Tamaricihabitans halophyticus</name>
    <dbReference type="NCBI Taxonomy" id="1262583"/>
    <lineage>
        <taxon>Bacteria</taxon>
        <taxon>Bacillati</taxon>
        <taxon>Actinomycetota</taxon>
        <taxon>Actinomycetes</taxon>
        <taxon>Pseudonocardiales</taxon>
        <taxon>Pseudonocardiaceae</taxon>
        <taxon>Tamaricihabitans</taxon>
    </lineage>
</organism>
<accession>A0A4R2R6Y4</accession>
<dbReference type="SUPFAM" id="SSF81345">
    <property type="entry name" value="ABC transporter involved in vitamin B12 uptake, BtuC"/>
    <property type="match status" value="1"/>
</dbReference>
<dbReference type="Proteomes" id="UP000294911">
    <property type="component" value="Unassembled WGS sequence"/>
</dbReference>
<proteinExistence type="inferred from homology"/>
<dbReference type="InterPro" id="IPR037294">
    <property type="entry name" value="ABC_BtuC-like"/>
</dbReference>
<feature type="transmembrane region" description="Helical" evidence="9">
    <location>
        <begin position="257"/>
        <end position="276"/>
    </location>
</feature>
<keyword evidence="3 8" id="KW-0813">Transport</keyword>
<evidence type="ECO:0000256" key="2">
    <source>
        <dbReference type="ARBA" id="ARBA00008034"/>
    </source>
</evidence>
<dbReference type="Gene3D" id="1.10.3470.10">
    <property type="entry name" value="ABC transporter involved in vitamin B12 uptake, BtuC"/>
    <property type="match status" value="1"/>
</dbReference>
<feature type="transmembrane region" description="Helical" evidence="9">
    <location>
        <begin position="145"/>
        <end position="166"/>
    </location>
</feature>
<evidence type="ECO:0000256" key="9">
    <source>
        <dbReference type="SAM" id="Phobius"/>
    </source>
</evidence>
<comment type="similarity">
    <text evidence="2 8">Belongs to the ABC-3 integral membrane protein family.</text>
</comment>
<evidence type="ECO:0000256" key="8">
    <source>
        <dbReference type="RuleBase" id="RU003943"/>
    </source>
</evidence>
<keyword evidence="4" id="KW-1003">Cell membrane</keyword>
<comment type="caution">
    <text evidence="10">The sequence shown here is derived from an EMBL/GenBank/DDBJ whole genome shotgun (WGS) entry which is preliminary data.</text>
</comment>
<feature type="transmembrane region" description="Helical" evidence="9">
    <location>
        <begin position="15"/>
        <end position="36"/>
    </location>
</feature>
<keyword evidence="7 9" id="KW-0472">Membrane</keyword>
<evidence type="ECO:0000313" key="11">
    <source>
        <dbReference type="Proteomes" id="UP000294911"/>
    </source>
</evidence>
<evidence type="ECO:0000256" key="7">
    <source>
        <dbReference type="ARBA" id="ARBA00023136"/>
    </source>
</evidence>
<dbReference type="PANTHER" id="PTHR30477">
    <property type="entry name" value="ABC-TRANSPORTER METAL-BINDING PROTEIN"/>
    <property type="match status" value="1"/>
</dbReference>